<evidence type="ECO:0000256" key="7">
    <source>
        <dbReference type="ARBA" id="ARBA00038151"/>
    </source>
</evidence>
<evidence type="ECO:0000256" key="6">
    <source>
        <dbReference type="ARBA" id="ARBA00023136"/>
    </source>
</evidence>
<keyword evidence="6 10" id="KW-0472">Membrane</keyword>
<keyword evidence="5 10" id="KW-1133">Transmembrane helix</keyword>
<keyword evidence="4 9" id="KW-0812">Transmembrane</keyword>
<feature type="transmembrane region" description="Helical" evidence="10">
    <location>
        <begin position="84"/>
        <end position="103"/>
    </location>
</feature>
<evidence type="ECO:0000256" key="3">
    <source>
        <dbReference type="ARBA" id="ARBA00022475"/>
    </source>
</evidence>
<dbReference type="PANTHER" id="PTHR30561:SF0">
    <property type="entry name" value="GUANIDINIUM EXPORTER"/>
    <property type="match status" value="1"/>
</dbReference>
<dbReference type="Proteomes" id="UP000287502">
    <property type="component" value="Chromosome"/>
</dbReference>
<dbReference type="InterPro" id="IPR045324">
    <property type="entry name" value="Small_multidrug_res"/>
</dbReference>
<dbReference type="RefSeq" id="WP_128465183.1">
    <property type="nucleotide sequence ID" value="NZ_CP035108.1"/>
</dbReference>
<evidence type="ECO:0000256" key="10">
    <source>
        <dbReference type="SAM" id="Phobius"/>
    </source>
</evidence>
<gene>
    <name evidence="11" type="ORF">EP073_00310</name>
</gene>
<feature type="transmembrane region" description="Helical" evidence="10">
    <location>
        <begin position="27"/>
        <end position="46"/>
    </location>
</feature>
<evidence type="ECO:0000256" key="5">
    <source>
        <dbReference type="ARBA" id="ARBA00022989"/>
    </source>
</evidence>
<sequence>MAWTSLFIAGLFEIIWAMGLKYSQGFSKPLPSVITIAAMSVSFYLLSYSMKTLSMGTAYAVWTGIGATGIFICGVIFLNEPLSFIRGLSVLLIAAGITGLKIAG</sequence>
<dbReference type="InterPro" id="IPR037185">
    <property type="entry name" value="EmrE-like"/>
</dbReference>
<evidence type="ECO:0000256" key="4">
    <source>
        <dbReference type="ARBA" id="ARBA00022692"/>
    </source>
</evidence>
<dbReference type="Gene3D" id="1.10.3730.20">
    <property type="match status" value="1"/>
</dbReference>
<dbReference type="AlphaFoldDB" id="A0A410JUN8"/>
<dbReference type="OrthoDB" id="9808638at2"/>
<comment type="subcellular location">
    <subcellularLocation>
        <location evidence="1 9">Cell membrane</location>
        <topology evidence="1 9">Multi-pass membrane protein</topology>
    </subcellularLocation>
</comment>
<reference evidence="11 12" key="1">
    <citation type="submission" date="2019-01" db="EMBL/GenBank/DDBJ databases">
        <title>Geovibrio thiophilus DSM 11263, complete genome.</title>
        <authorList>
            <person name="Spring S."/>
            <person name="Bunk B."/>
            <person name="Sproer C."/>
        </authorList>
    </citation>
    <scope>NUCLEOTIDE SEQUENCE [LARGE SCALE GENOMIC DNA]</scope>
    <source>
        <strain evidence="11 12">DSM 11263</strain>
    </source>
</reference>
<keyword evidence="3" id="KW-1003">Cell membrane</keyword>
<keyword evidence="12" id="KW-1185">Reference proteome</keyword>
<dbReference type="SUPFAM" id="SSF103481">
    <property type="entry name" value="Multidrug resistance efflux transporter EmrE"/>
    <property type="match status" value="1"/>
</dbReference>
<proteinExistence type="inferred from homology"/>
<evidence type="ECO:0000256" key="9">
    <source>
        <dbReference type="RuleBase" id="RU003942"/>
    </source>
</evidence>
<dbReference type="Pfam" id="PF00893">
    <property type="entry name" value="Multi_Drug_Res"/>
    <property type="match status" value="1"/>
</dbReference>
<evidence type="ECO:0000313" key="11">
    <source>
        <dbReference type="EMBL" id="QAR31896.1"/>
    </source>
</evidence>
<evidence type="ECO:0000256" key="8">
    <source>
        <dbReference type="ARBA" id="ARBA00039168"/>
    </source>
</evidence>
<dbReference type="GO" id="GO:0005886">
    <property type="term" value="C:plasma membrane"/>
    <property type="evidence" value="ECO:0007669"/>
    <property type="project" value="UniProtKB-SubCell"/>
</dbReference>
<dbReference type="FunFam" id="1.10.3730.20:FF:000001">
    <property type="entry name" value="Quaternary ammonium compound resistance transporter SugE"/>
    <property type="match status" value="1"/>
</dbReference>
<organism evidence="11 12">
    <name type="scientific">Geovibrio thiophilus</name>
    <dbReference type="NCBI Taxonomy" id="139438"/>
    <lineage>
        <taxon>Bacteria</taxon>
        <taxon>Pseudomonadati</taxon>
        <taxon>Deferribacterota</taxon>
        <taxon>Deferribacteres</taxon>
        <taxon>Deferribacterales</taxon>
        <taxon>Geovibrionaceae</taxon>
        <taxon>Geovibrio</taxon>
    </lineage>
</organism>
<keyword evidence="2" id="KW-0813">Transport</keyword>
<dbReference type="KEGG" id="gtl:EP073_00310"/>
<feature type="transmembrane region" description="Helical" evidence="10">
    <location>
        <begin position="58"/>
        <end position="78"/>
    </location>
</feature>
<comment type="similarity">
    <text evidence="7">Belongs to the drug/metabolite transporter (DMT) superfamily. Small multidrug resistance (SMR) (TC 2.A.7.1) family. Gdx/SugE subfamily.</text>
</comment>
<accession>A0A410JUN8</accession>
<evidence type="ECO:0000313" key="12">
    <source>
        <dbReference type="Proteomes" id="UP000287502"/>
    </source>
</evidence>
<evidence type="ECO:0000256" key="2">
    <source>
        <dbReference type="ARBA" id="ARBA00022448"/>
    </source>
</evidence>
<dbReference type="PANTHER" id="PTHR30561">
    <property type="entry name" value="SMR FAMILY PROTON-DEPENDENT DRUG EFFLUX TRANSPORTER SUGE"/>
    <property type="match status" value="1"/>
</dbReference>
<protein>
    <recommendedName>
        <fullName evidence="8">Guanidinium exporter</fullName>
    </recommendedName>
</protein>
<evidence type="ECO:0000256" key="1">
    <source>
        <dbReference type="ARBA" id="ARBA00004651"/>
    </source>
</evidence>
<name>A0A410JUN8_9BACT</name>
<dbReference type="EMBL" id="CP035108">
    <property type="protein sequence ID" value="QAR31896.1"/>
    <property type="molecule type" value="Genomic_DNA"/>
</dbReference>
<dbReference type="InterPro" id="IPR000390">
    <property type="entry name" value="Small_drug/metabolite_transptr"/>
</dbReference>
<dbReference type="GO" id="GO:0022857">
    <property type="term" value="F:transmembrane transporter activity"/>
    <property type="evidence" value="ECO:0007669"/>
    <property type="project" value="InterPro"/>
</dbReference>
<dbReference type="GO" id="GO:1990961">
    <property type="term" value="P:xenobiotic detoxification by transmembrane export across the plasma membrane"/>
    <property type="evidence" value="ECO:0007669"/>
    <property type="project" value="UniProtKB-ARBA"/>
</dbReference>